<reference evidence="1" key="1">
    <citation type="submission" date="2014-09" db="EMBL/GenBank/DDBJ databases">
        <authorList>
            <person name="Magalhaes I.L.F."/>
            <person name="Oliveira U."/>
            <person name="Santos F.R."/>
            <person name="Vidigal T.H.D.A."/>
            <person name="Brescovit A.D."/>
            <person name="Santos A.J."/>
        </authorList>
    </citation>
    <scope>NUCLEOTIDE SEQUENCE</scope>
    <source>
        <tissue evidence="1">Shoot tissue taken approximately 20 cm above the soil surface</tissue>
    </source>
</reference>
<dbReference type="EMBL" id="GBRH01193053">
    <property type="protein sequence ID" value="JAE04843.1"/>
    <property type="molecule type" value="Transcribed_RNA"/>
</dbReference>
<proteinExistence type="predicted"/>
<protein>
    <submittedName>
        <fullName evidence="1">Uncharacterized protein</fullName>
    </submittedName>
</protein>
<reference evidence="1" key="2">
    <citation type="journal article" date="2015" name="Data Brief">
        <title>Shoot transcriptome of the giant reed, Arundo donax.</title>
        <authorList>
            <person name="Barrero R.A."/>
            <person name="Guerrero F.D."/>
            <person name="Moolhuijzen P."/>
            <person name="Goolsby J.A."/>
            <person name="Tidwell J."/>
            <person name="Bellgard S.E."/>
            <person name="Bellgard M.I."/>
        </authorList>
    </citation>
    <scope>NUCLEOTIDE SEQUENCE</scope>
    <source>
        <tissue evidence="1">Shoot tissue taken approximately 20 cm above the soil surface</tissue>
    </source>
</reference>
<accession>A0A0A9F995</accession>
<sequence>MGRVQQVLAQVFPTGTIMPSITLLLRVTMLLLSEILPLQIACWLQVPLRINSRVMELMRVYHLVAMILAEALTTQGTHREVSGQDLPQLNSLLPVVYGPLQMLSDFLIRGIISRLTCRVHLMNHKRLFLWSGASTCNISIQ</sequence>
<organism evidence="1">
    <name type="scientific">Arundo donax</name>
    <name type="common">Giant reed</name>
    <name type="synonym">Donax arundinaceus</name>
    <dbReference type="NCBI Taxonomy" id="35708"/>
    <lineage>
        <taxon>Eukaryota</taxon>
        <taxon>Viridiplantae</taxon>
        <taxon>Streptophyta</taxon>
        <taxon>Embryophyta</taxon>
        <taxon>Tracheophyta</taxon>
        <taxon>Spermatophyta</taxon>
        <taxon>Magnoliopsida</taxon>
        <taxon>Liliopsida</taxon>
        <taxon>Poales</taxon>
        <taxon>Poaceae</taxon>
        <taxon>PACMAD clade</taxon>
        <taxon>Arundinoideae</taxon>
        <taxon>Arundineae</taxon>
        <taxon>Arundo</taxon>
    </lineage>
</organism>
<dbReference type="AlphaFoldDB" id="A0A0A9F995"/>
<evidence type="ECO:0000313" key="1">
    <source>
        <dbReference type="EMBL" id="JAE04843.1"/>
    </source>
</evidence>
<name>A0A0A9F995_ARUDO</name>